<dbReference type="Proteomes" id="UP000003973">
    <property type="component" value="Unassembled WGS sequence"/>
</dbReference>
<comment type="caution">
    <text evidence="12">The sequence shown here is derived from an EMBL/GenBank/DDBJ whole genome shotgun (WGS) entry which is preliminary data.</text>
</comment>
<name>C3X716_9BURK</name>
<dbReference type="UniPathway" id="UPA00252"/>
<keyword evidence="9" id="KW-0627">Porphyrin biosynthesis</keyword>
<evidence type="ECO:0000256" key="10">
    <source>
        <dbReference type="SAM" id="Phobius"/>
    </source>
</evidence>
<comment type="pathway">
    <text evidence="3">Porphyrin-containing compound metabolism; protoheme biosynthesis.</text>
</comment>
<evidence type="ECO:0000313" key="12">
    <source>
        <dbReference type="EMBL" id="EEO26929.1"/>
    </source>
</evidence>
<feature type="domain" description="HemY N-terminal" evidence="11">
    <location>
        <begin position="26"/>
        <end position="130"/>
    </location>
</feature>
<dbReference type="GO" id="GO:0005886">
    <property type="term" value="C:plasma membrane"/>
    <property type="evidence" value="ECO:0007669"/>
    <property type="project" value="UniProtKB-SubCell"/>
</dbReference>
<dbReference type="InterPro" id="IPR010817">
    <property type="entry name" value="HemY_N"/>
</dbReference>
<evidence type="ECO:0000256" key="8">
    <source>
        <dbReference type="ARBA" id="ARBA00023136"/>
    </source>
</evidence>
<proteinExistence type="predicted"/>
<evidence type="ECO:0000256" key="2">
    <source>
        <dbReference type="ARBA" id="ARBA00004429"/>
    </source>
</evidence>
<evidence type="ECO:0000256" key="6">
    <source>
        <dbReference type="ARBA" id="ARBA00022692"/>
    </source>
</evidence>
<keyword evidence="5" id="KW-0997">Cell inner membrane</keyword>
<evidence type="ECO:0000256" key="3">
    <source>
        <dbReference type="ARBA" id="ARBA00004744"/>
    </source>
</evidence>
<dbReference type="Pfam" id="PF07219">
    <property type="entry name" value="HemY_N"/>
    <property type="match status" value="1"/>
</dbReference>
<evidence type="ECO:0000256" key="7">
    <source>
        <dbReference type="ARBA" id="ARBA00022989"/>
    </source>
</evidence>
<dbReference type="AlphaFoldDB" id="C3X716"/>
<reference evidence="12" key="1">
    <citation type="submission" date="2011-10" db="EMBL/GenBank/DDBJ databases">
        <title>The Genome Sequence of Oxalobacter formigenes HOxBLS.</title>
        <authorList>
            <consortium name="The Broad Institute Genome Sequencing Platform"/>
            <person name="Earl A."/>
            <person name="Ward D."/>
            <person name="Feldgarden M."/>
            <person name="Gevers D."/>
            <person name="Allison M.J."/>
            <person name="Humphrey S."/>
            <person name="Young S.K."/>
            <person name="Zeng Q."/>
            <person name="Gargeya S."/>
            <person name="Fitzgerald M."/>
            <person name="Haas B."/>
            <person name="Abouelleil A."/>
            <person name="Alvarado L."/>
            <person name="Arachchi H.M."/>
            <person name="Berlin A."/>
            <person name="Brown A."/>
            <person name="Chapman S.B."/>
            <person name="Chen Z."/>
            <person name="Dunbar C."/>
            <person name="Freedman E."/>
            <person name="Gearin G."/>
            <person name="Goldberg J."/>
            <person name="Griggs A."/>
            <person name="Gujja S."/>
            <person name="Heiman D."/>
            <person name="Howarth C."/>
            <person name="Larson L."/>
            <person name="Lui A."/>
            <person name="MacDonald P.J.P."/>
            <person name="Montmayeur A."/>
            <person name="Murphy C."/>
            <person name="Neiman D."/>
            <person name="Pearson M."/>
            <person name="Priest M."/>
            <person name="Roberts A."/>
            <person name="Saif S."/>
            <person name="Shea T."/>
            <person name="Shenoy N."/>
            <person name="Sisk P."/>
            <person name="Stolte C."/>
            <person name="Sykes S."/>
            <person name="Wortman J."/>
            <person name="Nusbaum C."/>
            <person name="Birren B."/>
        </authorList>
    </citation>
    <scope>NUCLEOTIDE SEQUENCE [LARGE SCALE GENOMIC DNA]</scope>
    <source>
        <strain evidence="12">HOxBLS</strain>
    </source>
</reference>
<organism evidence="12 13">
    <name type="scientific">Oxalobacter paraformigenes</name>
    <dbReference type="NCBI Taxonomy" id="556268"/>
    <lineage>
        <taxon>Bacteria</taxon>
        <taxon>Pseudomonadati</taxon>
        <taxon>Pseudomonadota</taxon>
        <taxon>Betaproteobacteria</taxon>
        <taxon>Burkholderiales</taxon>
        <taxon>Oxalobacteraceae</taxon>
        <taxon>Oxalobacter</taxon>
    </lineage>
</organism>
<dbReference type="GO" id="GO:0006779">
    <property type="term" value="P:porphyrin-containing compound biosynthetic process"/>
    <property type="evidence" value="ECO:0007669"/>
    <property type="project" value="UniProtKB-KW"/>
</dbReference>
<keyword evidence="8 10" id="KW-0472">Membrane</keyword>
<evidence type="ECO:0000256" key="1">
    <source>
        <dbReference type="ARBA" id="ARBA00002962"/>
    </source>
</evidence>
<evidence type="ECO:0000256" key="4">
    <source>
        <dbReference type="ARBA" id="ARBA00022475"/>
    </source>
</evidence>
<dbReference type="SUPFAM" id="SSF48452">
    <property type="entry name" value="TPR-like"/>
    <property type="match status" value="1"/>
</dbReference>
<dbReference type="Gene3D" id="1.25.40.10">
    <property type="entry name" value="Tetratricopeptide repeat domain"/>
    <property type="match status" value="1"/>
</dbReference>
<protein>
    <recommendedName>
        <fullName evidence="11">HemY N-terminal domain-containing protein</fullName>
    </recommendedName>
</protein>
<feature type="transmembrane region" description="Helical" evidence="10">
    <location>
        <begin position="41"/>
        <end position="62"/>
    </location>
</feature>
<evidence type="ECO:0000259" key="11">
    <source>
        <dbReference type="Pfam" id="PF07219"/>
    </source>
</evidence>
<dbReference type="NCBIfam" id="TIGR00540">
    <property type="entry name" value="TPR_hemY_coli"/>
    <property type="match status" value="1"/>
</dbReference>
<keyword evidence="13" id="KW-1185">Reference proteome</keyword>
<comment type="function">
    <text evidence="1">Involved in a late step of protoheme IX synthesis.</text>
</comment>
<accession>C3X716</accession>
<comment type="subcellular location">
    <subcellularLocation>
        <location evidence="2">Cell inner membrane</location>
        <topology evidence="2">Multi-pass membrane protein</topology>
    </subcellularLocation>
</comment>
<dbReference type="InterPro" id="IPR005254">
    <property type="entry name" value="Heme_biosyn_assoc_TPR_pro"/>
</dbReference>
<dbReference type="GO" id="GO:0042168">
    <property type="term" value="P:heme metabolic process"/>
    <property type="evidence" value="ECO:0007669"/>
    <property type="project" value="InterPro"/>
</dbReference>
<dbReference type="HOGENOM" id="CLU_037501_0_1_4"/>
<sequence length="398" mass="45693">MRIFLCLLGLFASAVGLAVLVRFNAGNVVFFWPPYRVDVSLNFFLLLLLLFYVLLFLVFKAIDMAWKLPSKIAAYRTLKKENESNEALQEALRTLFEGRFVQSGQAAEKAMQWEKNRSCSAMIAARASHALQRYERRDTFLNRVETDPVYGMACQVTRAELLIDERKPDEALDVIGRLNSNGTRHVHLQRLSLAASQLAGDWDEVLRLVHSLDHHRVLQPAVSEQLKMQAYEGMLSKTMPDANAVMAVWNAIPVDSRKVPSLAIRAAYAFYFCGWLDKSRDVLTLSLNENWDTGLMRAYVEFSSESEFDDLEKRIACCESWKEKYAMQAQWTLTLGELYYRQKRFDKACHYLEETLKQKSGIPLFPRAHLILAQLYEEKGQSDKAAYHYRESSLAVSD</sequence>
<keyword evidence="7 10" id="KW-1133">Transmembrane helix</keyword>
<gene>
    <name evidence="12" type="ORF">OFAG_00082</name>
</gene>
<evidence type="ECO:0000256" key="9">
    <source>
        <dbReference type="ARBA" id="ARBA00023244"/>
    </source>
</evidence>
<dbReference type="Pfam" id="PF13432">
    <property type="entry name" value="TPR_16"/>
    <property type="match status" value="1"/>
</dbReference>
<evidence type="ECO:0000313" key="13">
    <source>
        <dbReference type="Proteomes" id="UP000003973"/>
    </source>
</evidence>
<keyword evidence="4" id="KW-1003">Cell membrane</keyword>
<dbReference type="eggNOG" id="COG3071">
    <property type="taxonomic scope" value="Bacteria"/>
</dbReference>
<dbReference type="InterPro" id="IPR011990">
    <property type="entry name" value="TPR-like_helical_dom_sf"/>
</dbReference>
<keyword evidence="6 10" id="KW-0812">Transmembrane</keyword>
<dbReference type="RefSeq" id="WP_005875649.1">
    <property type="nucleotide sequence ID" value="NZ_CABMNL010000001.1"/>
</dbReference>
<dbReference type="EMBL" id="ACDP02000029">
    <property type="protein sequence ID" value="EEO26929.1"/>
    <property type="molecule type" value="Genomic_DNA"/>
</dbReference>
<evidence type="ECO:0000256" key="5">
    <source>
        <dbReference type="ARBA" id="ARBA00022519"/>
    </source>
</evidence>